<feature type="non-terminal residue" evidence="1">
    <location>
        <position position="1"/>
    </location>
</feature>
<gene>
    <name evidence="1" type="ORF">TGPRC2_253940C</name>
</gene>
<dbReference type="EMBL" id="AHZP02001398">
    <property type="protein sequence ID" value="KYK67426.1"/>
    <property type="molecule type" value="Genomic_DNA"/>
</dbReference>
<dbReference type="Proteomes" id="UP000075225">
    <property type="component" value="Unassembled WGS sequence"/>
</dbReference>
<dbReference type="AlphaFoldDB" id="A0A151HDP8"/>
<reference evidence="2" key="1">
    <citation type="submission" date="2016-03" db="EMBL/GenBank/DDBJ databases">
        <authorList>
            <person name="Sibley D."/>
            <person name="Venepally P."/>
            <person name="Karamycheva S."/>
            <person name="Hadjithomas M."/>
            <person name="Khan A."/>
            <person name="Brunk B."/>
            <person name="Roos D."/>
            <person name="Caler E."/>
            <person name="Lorenzi H."/>
        </authorList>
    </citation>
    <scope>NUCLEOTIDE SEQUENCE [LARGE SCALE GENOMIC DNA]</scope>
    <source>
        <strain evidence="2">TgCatPRC2</strain>
    </source>
</reference>
<comment type="caution">
    <text evidence="1">The sequence shown here is derived from an EMBL/GenBank/DDBJ whole genome shotgun (WGS) entry which is preliminary data.</text>
</comment>
<keyword evidence="1" id="KW-0418">Kinase</keyword>
<evidence type="ECO:0000313" key="2">
    <source>
        <dbReference type="Proteomes" id="UP000075225"/>
    </source>
</evidence>
<sequence length="89" mass="9533">DASLRLMANKSSSLGISDDVSRLASVSGSRESASDWLVSRKSLSMRQETPDWERLSEAASVTEGTVALQLQEEALPVATQPIQQSSLSP</sequence>
<proteinExistence type="predicted"/>
<keyword evidence="1" id="KW-0808">Transferase</keyword>
<organism evidence="1 2">
    <name type="scientific">Toxoplasma gondii TgCatPRC2</name>
    <dbReference type="NCBI Taxonomy" id="1130821"/>
    <lineage>
        <taxon>Eukaryota</taxon>
        <taxon>Sar</taxon>
        <taxon>Alveolata</taxon>
        <taxon>Apicomplexa</taxon>
        <taxon>Conoidasida</taxon>
        <taxon>Coccidia</taxon>
        <taxon>Eucoccidiorida</taxon>
        <taxon>Eimeriorina</taxon>
        <taxon>Sarcocystidae</taxon>
        <taxon>Toxoplasma</taxon>
    </lineage>
</organism>
<dbReference type="GO" id="GO:0016301">
    <property type="term" value="F:kinase activity"/>
    <property type="evidence" value="ECO:0007669"/>
    <property type="project" value="UniProtKB-KW"/>
</dbReference>
<evidence type="ECO:0000313" key="1">
    <source>
        <dbReference type="EMBL" id="KYK67426.1"/>
    </source>
</evidence>
<protein>
    <submittedName>
        <fullName evidence="1">CAM Kinase family, incomplete catalytic triad</fullName>
    </submittedName>
</protein>
<dbReference type="VEuPathDB" id="ToxoDB:TGPRC2_253940C"/>
<accession>A0A151HDP8</accession>
<name>A0A151HDP8_TOXGO</name>